<feature type="transmembrane region" description="Helical" evidence="1">
    <location>
        <begin position="292"/>
        <end position="311"/>
    </location>
</feature>
<feature type="transmembrane region" description="Helical" evidence="1">
    <location>
        <begin position="169"/>
        <end position="186"/>
    </location>
</feature>
<feature type="transmembrane region" description="Helical" evidence="1">
    <location>
        <begin position="71"/>
        <end position="95"/>
    </location>
</feature>
<name>A0A064CHS2_9MYCO</name>
<evidence type="ECO:0000313" key="3">
    <source>
        <dbReference type="Proteomes" id="UP000022835"/>
    </source>
</evidence>
<keyword evidence="1" id="KW-1133">Transmembrane helix</keyword>
<reference evidence="2" key="1">
    <citation type="submission" date="2014-05" db="EMBL/GenBank/DDBJ databases">
        <title>Genome sequence of Mycobacterium aromaticivorans strain JS19b1T (= DSM 45407T).</title>
        <authorList>
            <person name="Kwak Y."/>
            <person name="Park G.-S."/>
            <person name="Li Q.X."/>
            <person name="Lee S.-E."/>
            <person name="Shin J.-H."/>
        </authorList>
    </citation>
    <scope>NUCLEOTIDE SEQUENCE [LARGE SCALE GENOMIC DNA]</scope>
    <source>
        <strain evidence="2">JS19b1</strain>
    </source>
</reference>
<feature type="transmembrane region" description="Helical" evidence="1">
    <location>
        <begin position="107"/>
        <end position="125"/>
    </location>
</feature>
<keyword evidence="1" id="KW-0812">Transmembrane</keyword>
<organism evidence="2 3">
    <name type="scientific">Mycolicibacterium aromaticivorans JS19b1 = JCM 16368</name>
    <dbReference type="NCBI Taxonomy" id="1440774"/>
    <lineage>
        <taxon>Bacteria</taxon>
        <taxon>Bacillati</taxon>
        <taxon>Actinomycetota</taxon>
        <taxon>Actinomycetes</taxon>
        <taxon>Mycobacteriales</taxon>
        <taxon>Mycobacteriaceae</taxon>
        <taxon>Mycolicibacterium</taxon>
    </lineage>
</organism>
<feature type="transmembrane region" description="Helical" evidence="1">
    <location>
        <begin position="245"/>
        <end position="263"/>
    </location>
</feature>
<keyword evidence="3" id="KW-1185">Reference proteome</keyword>
<evidence type="ECO:0000313" key="2">
    <source>
        <dbReference type="EMBL" id="KDE98292.1"/>
    </source>
</evidence>
<protein>
    <recommendedName>
        <fullName evidence="4">Postpolyketide modification protein</fullName>
    </recommendedName>
</protein>
<feature type="transmembrane region" description="Helical" evidence="1">
    <location>
        <begin position="198"/>
        <end position="215"/>
    </location>
</feature>
<comment type="caution">
    <text evidence="2">The sequence shown here is derived from an EMBL/GenBank/DDBJ whole genome shotgun (WGS) entry which is preliminary data.</text>
</comment>
<feature type="transmembrane region" description="Helical" evidence="1">
    <location>
        <begin position="31"/>
        <end position="51"/>
    </location>
</feature>
<dbReference type="RefSeq" id="WP_036339598.1">
    <property type="nucleotide sequence ID" value="NZ_JALN02000001.1"/>
</dbReference>
<dbReference type="eggNOG" id="ENOG5031FQG">
    <property type="taxonomic scope" value="Bacteria"/>
</dbReference>
<proteinExistence type="predicted"/>
<sequence length="333" mass="37577">MSVTTGPGDTVAAKRAVSDPPPLGRQGPATFLALIGVVWFVICVEVIVRWVTSGEEFTPAPRIGPDVMEDWRLVALRIFEAISLAVMAAFVWYCVVKPLRETRSLSLDGKFVIGGIICFVADAFLNVQQYLFAWNSANVNRGVWVRFLPFHNPEAPSRYAESLIWGPPMYIYFCAGVAIVACHEAKRVRRRWPAMSKFRLFAIVFIFEFIFDFVVENVVIRTTHAYAFAKTYEPLTLWSGEVHQFPIYESILVAFVGCVFTWARMEAEERPVGESPIELGAERWRPSLRGHVRNFAVLGFCMVTLVFVYHLPFNWLGLIGTSHANLPSYLLAG</sequence>
<dbReference type="Proteomes" id="UP000022835">
    <property type="component" value="Unassembled WGS sequence"/>
</dbReference>
<dbReference type="InterPro" id="IPR033459">
    <property type="entry name" value="AveC-like"/>
</dbReference>
<keyword evidence="1" id="KW-0472">Membrane</keyword>
<dbReference type="EMBL" id="JALN02000001">
    <property type="protein sequence ID" value="KDE98292.1"/>
    <property type="molecule type" value="Genomic_DNA"/>
</dbReference>
<dbReference type="Pfam" id="PF17198">
    <property type="entry name" value="AveC_like"/>
    <property type="match status" value="1"/>
</dbReference>
<dbReference type="STRING" id="1440774.Y900_004875"/>
<gene>
    <name evidence="2" type="ORF">Y900_004875</name>
</gene>
<evidence type="ECO:0000256" key="1">
    <source>
        <dbReference type="SAM" id="Phobius"/>
    </source>
</evidence>
<accession>A0A064CHS2</accession>
<dbReference type="AlphaFoldDB" id="A0A064CHS2"/>
<dbReference type="OrthoDB" id="3782355at2"/>
<evidence type="ECO:0008006" key="4">
    <source>
        <dbReference type="Google" id="ProtNLM"/>
    </source>
</evidence>